<dbReference type="Proteomes" id="UP000273977">
    <property type="component" value="Unassembled WGS sequence"/>
</dbReference>
<dbReference type="PANTHER" id="PTHR33434:SF2">
    <property type="entry name" value="FATTY ACID-BINDING PROTEIN TM_1468"/>
    <property type="match status" value="1"/>
</dbReference>
<gene>
    <name evidence="3" type="ORF">EF384_09030</name>
</gene>
<dbReference type="InterPro" id="IPR050270">
    <property type="entry name" value="DegV_domain_contain"/>
</dbReference>
<dbReference type="InterPro" id="IPR043168">
    <property type="entry name" value="DegV_C"/>
</dbReference>
<dbReference type="Pfam" id="PF02645">
    <property type="entry name" value="DegV"/>
    <property type="match status" value="1"/>
</dbReference>
<dbReference type="NCBIfam" id="TIGR00762">
    <property type="entry name" value="DegV"/>
    <property type="match status" value="1"/>
</dbReference>
<comment type="caution">
    <text evidence="3">The sequence shown here is derived from an EMBL/GenBank/DDBJ whole genome shotgun (WGS) entry which is preliminary data.</text>
</comment>
<evidence type="ECO:0000313" key="3">
    <source>
        <dbReference type="EMBL" id="RPA55971.1"/>
    </source>
</evidence>
<protein>
    <submittedName>
        <fullName evidence="3">DegV family protein</fullName>
    </submittedName>
</protein>
<dbReference type="OrthoDB" id="9775494at2"/>
<sequence>MKSAIIVDSTASLPEELKNHPDVYEVTLKITFKDGEEIEDTTDEEVLKYFYNKMVSQETLPITSQPEPVDYYQIMDEIVAKGYDVVYGVFMSSKLSGTFQTARMIMDEYKDRIQVHLVDTKAVSIIIGHEIKELVRLIESGYEPDQILPAMDQMIADSEIFVFVEDLNNLVKGGRAKAASAFLGSMLKIYPVMHFEDDGKVDLYEKIRTEGKIKKSWMKIYEEARAKYGDRLHLGFAHGDAYEKAVEFRDYFLESYPDEDILIQYLTPVLGVHGGKGALGMGFLVDAELK</sequence>
<organism evidence="3 4">
    <name type="scientific">Aerococcus agrisoli</name>
    <dbReference type="NCBI Taxonomy" id="2487350"/>
    <lineage>
        <taxon>Bacteria</taxon>
        <taxon>Bacillati</taxon>
        <taxon>Bacillota</taxon>
        <taxon>Bacilli</taxon>
        <taxon>Lactobacillales</taxon>
        <taxon>Aerococcaceae</taxon>
        <taxon>Aerococcus</taxon>
    </lineage>
</organism>
<dbReference type="GO" id="GO:0008289">
    <property type="term" value="F:lipid binding"/>
    <property type="evidence" value="ECO:0007669"/>
    <property type="project" value="UniProtKB-KW"/>
</dbReference>
<dbReference type="Gene3D" id="3.30.1180.10">
    <property type="match status" value="1"/>
</dbReference>
<accession>A0A3N4GAG0</accession>
<keyword evidence="4" id="KW-1185">Reference proteome</keyword>
<evidence type="ECO:0000313" key="4">
    <source>
        <dbReference type="Proteomes" id="UP000273977"/>
    </source>
</evidence>
<dbReference type="RefSeq" id="WP_123781294.1">
    <property type="nucleotide sequence ID" value="NZ_RKMG01000042.1"/>
</dbReference>
<dbReference type="AlphaFoldDB" id="A0A3N4GAG0"/>
<dbReference type="PROSITE" id="PS51482">
    <property type="entry name" value="DEGV"/>
    <property type="match status" value="1"/>
</dbReference>
<name>A0A3N4GAG0_9LACT</name>
<dbReference type="InterPro" id="IPR003797">
    <property type="entry name" value="DegV"/>
</dbReference>
<reference evidence="3 4" key="1">
    <citation type="submission" date="2018-11" db="EMBL/GenBank/DDBJ databases">
        <title>Aerococcus sp. SJQ22, whole genome shotgun sequence.</title>
        <authorList>
            <person name="Sun L."/>
            <person name="Gao X."/>
            <person name="Chen W."/>
            <person name="Huang K."/>
        </authorList>
    </citation>
    <scope>NUCLEOTIDE SEQUENCE [LARGE SCALE GENOMIC DNA]</scope>
    <source>
        <strain evidence="3 4">SJQ22</strain>
    </source>
</reference>
<proteinExistence type="predicted"/>
<dbReference type="EMBL" id="RKMG01000042">
    <property type="protein sequence ID" value="RPA55971.1"/>
    <property type="molecule type" value="Genomic_DNA"/>
</dbReference>
<evidence type="ECO:0000256" key="2">
    <source>
        <dbReference type="ARBA" id="ARBA00023121"/>
    </source>
</evidence>
<dbReference type="Gene3D" id="3.40.50.10170">
    <property type="match status" value="1"/>
</dbReference>
<dbReference type="PANTHER" id="PTHR33434">
    <property type="entry name" value="DEGV DOMAIN-CONTAINING PROTEIN DR_1986-RELATED"/>
    <property type="match status" value="1"/>
</dbReference>
<dbReference type="SUPFAM" id="SSF82549">
    <property type="entry name" value="DAK1/DegV-like"/>
    <property type="match status" value="1"/>
</dbReference>
<keyword evidence="2" id="KW-0446">Lipid-binding</keyword>
<comment type="function">
    <text evidence="1">May bind long-chain fatty acids, such as palmitate, and may play a role in lipid transport or fatty acid metabolism.</text>
</comment>
<evidence type="ECO:0000256" key="1">
    <source>
        <dbReference type="ARBA" id="ARBA00003238"/>
    </source>
</evidence>